<dbReference type="AlphaFoldDB" id="A0A1U7JFT0"/>
<name>A0A1U7JFT0_9HYPH</name>
<dbReference type="Proteomes" id="UP000185783">
    <property type="component" value="Unassembled WGS sequence"/>
</dbReference>
<dbReference type="Gene3D" id="3.40.33.10">
    <property type="entry name" value="CAP"/>
    <property type="match status" value="1"/>
</dbReference>
<evidence type="ECO:0000313" key="3">
    <source>
        <dbReference type="Proteomes" id="UP000185783"/>
    </source>
</evidence>
<keyword evidence="3" id="KW-1185">Reference proteome</keyword>
<keyword evidence="2" id="KW-0645">Protease</keyword>
<dbReference type="PANTHER" id="PTHR31157:SF1">
    <property type="entry name" value="SCP DOMAIN-CONTAINING PROTEIN"/>
    <property type="match status" value="1"/>
</dbReference>
<protein>
    <submittedName>
        <fullName evidence="2">Serine protease</fullName>
    </submittedName>
</protein>
<dbReference type="Pfam" id="PF00188">
    <property type="entry name" value="CAP"/>
    <property type="match status" value="1"/>
</dbReference>
<dbReference type="STRING" id="197461.A3843_13410"/>
<reference evidence="2 3" key="1">
    <citation type="submission" date="2016-03" db="EMBL/GenBank/DDBJ databases">
        <title>Genome sequence of Nesiotobacter sp. nov., a moderately halophilic alphaproteobacterium isolated from the Yellow Sea, China.</title>
        <authorList>
            <person name="Zhang G."/>
            <person name="Zhang R."/>
        </authorList>
    </citation>
    <scope>NUCLEOTIDE SEQUENCE [LARGE SCALE GENOMIC DNA]</scope>
    <source>
        <strain evidence="2 3">WB1-6</strain>
    </source>
</reference>
<accession>A0A1U7JFT0</accession>
<dbReference type="SUPFAM" id="SSF55797">
    <property type="entry name" value="PR-1-like"/>
    <property type="match status" value="1"/>
</dbReference>
<feature type="domain" description="SCP" evidence="1">
    <location>
        <begin position="32"/>
        <end position="148"/>
    </location>
</feature>
<dbReference type="EMBL" id="LVVZ01000019">
    <property type="protein sequence ID" value="OKL43616.1"/>
    <property type="molecule type" value="Genomic_DNA"/>
</dbReference>
<dbReference type="GO" id="GO:0008233">
    <property type="term" value="F:peptidase activity"/>
    <property type="evidence" value="ECO:0007669"/>
    <property type="project" value="UniProtKB-KW"/>
</dbReference>
<dbReference type="InterPro" id="IPR035940">
    <property type="entry name" value="CAP_sf"/>
</dbReference>
<sequence length="167" mass="18444">MALAILGGCSSLSDLSQEPEIYQVAVDRQEALRQTNAWRAKHDLPPLQLDAHLNEVSQEMADHVARLDSLKTRRHSGPSLMKRTQTGGYLSAAGAENLGAGYASISAAMTGWKTSKDHNKNLLNPYVTHMGIARTNRKDGTYRNFWVMTLAKPVDELPQNKAELSTR</sequence>
<gene>
    <name evidence="2" type="ORF">A3843_13410</name>
</gene>
<keyword evidence="2" id="KW-0378">Hydrolase</keyword>
<dbReference type="OrthoDB" id="9811255at2"/>
<dbReference type="PANTHER" id="PTHR31157">
    <property type="entry name" value="SCP DOMAIN-CONTAINING PROTEIN"/>
    <property type="match status" value="1"/>
</dbReference>
<dbReference type="GO" id="GO:0006508">
    <property type="term" value="P:proteolysis"/>
    <property type="evidence" value="ECO:0007669"/>
    <property type="project" value="UniProtKB-KW"/>
</dbReference>
<proteinExistence type="predicted"/>
<comment type="caution">
    <text evidence="2">The sequence shown here is derived from an EMBL/GenBank/DDBJ whole genome shotgun (WGS) entry which is preliminary data.</text>
</comment>
<dbReference type="CDD" id="cd05379">
    <property type="entry name" value="CAP_bacterial"/>
    <property type="match status" value="1"/>
</dbReference>
<evidence type="ECO:0000259" key="1">
    <source>
        <dbReference type="Pfam" id="PF00188"/>
    </source>
</evidence>
<evidence type="ECO:0000313" key="2">
    <source>
        <dbReference type="EMBL" id="OKL43616.1"/>
    </source>
</evidence>
<dbReference type="InterPro" id="IPR014044">
    <property type="entry name" value="CAP_dom"/>
</dbReference>
<organism evidence="2 3">
    <name type="scientific">Pseudovibrio exalbescens</name>
    <dbReference type="NCBI Taxonomy" id="197461"/>
    <lineage>
        <taxon>Bacteria</taxon>
        <taxon>Pseudomonadati</taxon>
        <taxon>Pseudomonadota</taxon>
        <taxon>Alphaproteobacteria</taxon>
        <taxon>Hyphomicrobiales</taxon>
        <taxon>Stappiaceae</taxon>
        <taxon>Pseudovibrio</taxon>
    </lineage>
</organism>